<protein>
    <recommendedName>
        <fullName evidence="4">RING-type E3 ubiquitin transferase</fullName>
        <ecNumber evidence="4">2.3.2.27</ecNumber>
    </recommendedName>
</protein>
<dbReference type="GeneID" id="111010753"/>
<dbReference type="Pfam" id="PF11145">
    <property type="entry name" value="DUF2921"/>
    <property type="match status" value="1"/>
</dbReference>
<reference evidence="14" key="1">
    <citation type="submission" date="2025-08" db="UniProtKB">
        <authorList>
            <consortium name="RefSeq"/>
        </authorList>
    </citation>
    <scope>IDENTIFICATION</scope>
    <source>
        <strain evidence="14">OHB3-1</strain>
    </source>
</reference>
<feature type="domain" description="DUF2921" evidence="12">
    <location>
        <begin position="50"/>
        <end position="233"/>
    </location>
</feature>
<dbReference type="AlphaFoldDB" id="A0A6J1CEG1"/>
<comment type="pathway">
    <text evidence="3">Protein modification; protein ubiquitination.</text>
</comment>
<keyword evidence="7" id="KW-0833">Ubl conjugation pathway</keyword>
<feature type="transmembrane region" description="Helical" evidence="10">
    <location>
        <begin position="725"/>
        <end position="744"/>
    </location>
</feature>
<keyword evidence="9 10" id="KW-0472">Membrane</keyword>
<accession>A0A6J1CEG1</accession>
<evidence type="ECO:0000256" key="10">
    <source>
        <dbReference type="SAM" id="Phobius"/>
    </source>
</evidence>
<evidence type="ECO:0000256" key="2">
    <source>
        <dbReference type="ARBA" id="ARBA00004127"/>
    </source>
</evidence>
<dbReference type="EC" id="2.3.2.27" evidence="4"/>
<dbReference type="Proteomes" id="UP000504603">
    <property type="component" value="Unplaced"/>
</dbReference>
<evidence type="ECO:0000256" key="1">
    <source>
        <dbReference type="ARBA" id="ARBA00000900"/>
    </source>
</evidence>
<evidence type="ECO:0000256" key="6">
    <source>
        <dbReference type="ARBA" id="ARBA00022692"/>
    </source>
</evidence>
<evidence type="ECO:0000313" key="13">
    <source>
        <dbReference type="Proteomes" id="UP000504603"/>
    </source>
</evidence>
<feature type="transmembrane region" description="Helical" evidence="10">
    <location>
        <begin position="681"/>
        <end position="705"/>
    </location>
</feature>
<feature type="domain" description="DUF2921" evidence="12">
    <location>
        <begin position="449"/>
        <end position="625"/>
    </location>
</feature>
<keyword evidence="5" id="KW-0808">Transferase</keyword>
<evidence type="ECO:0000256" key="7">
    <source>
        <dbReference type="ARBA" id="ARBA00022786"/>
    </source>
</evidence>
<organism evidence="13 14">
    <name type="scientific">Momordica charantia</name>
    <name type="common">Bitter gourd</name>
    <name type="synonym">Balsam pear</name>
    <dbReference type="NCBI Taxonomy" id="3673"/>
    <lineage>
        <taxon>Eukaryota</taxon>
        <taxon>Viridiplantae</taxon>
        <taxon>Streptophyta</taxon>
        <taxon>Embryophyta</taxon>
        <taxon>Tracheophyta</taxon>
        <taxon>Spermatophyta</taxon>
        <taxon>Magnoliopsida</taxon>
        <taxon>eudicotyledons</taxon>
        <taxon>Gunneridae</taxon>
        <taxon>Pentapetalae</taxon>
        <taxon>rosids</taxon>
        <taxon>fabids</taxon>
        <taxon>Cucurbitales</taxon>
        <taxon>Cucurbitaceae</taxon>
        <taxon>Momordiceae</taxon>
        <taxon>Momordica</taxon>
    </lineage>
</organism>
<evidence type="ECO:0000256" key="3">
    <source>
        <dbReference type="ARBA" id="ARBA00004906"/>
    </source>
</evidence>
<evidence type="ECO:0000256" key="5">
    <source>
        <dbReference type="ARBA" id="ARBA00022679"/>
    </source>
</evidence>
<dbReference type="InterPro" id="IPR057425">
    <property type="entry name" value="DUF2921_N"/>
</dbReference>
<comment type="subcellular location">
    <subcellularLocation>
        <location evidence="2">Endomembrane system</location>
        <topology evidence="2">Multi-pass membrane protein</topology>
    </subcellularLocation>
</comment>
<dbReference type="OrthoDB" id="607498at2759"/>
<evidence type="ECO:0000256" key="8">
    <source>
        <dbReference type="ARBA" id="ARBA00022989"/>
    </source>
</evidence>
<keyword evidence="13" id="KW-1185">Reference proteome</keyword>
<feature type="domain" description="DUF2921" evidence="12">
    <location>
        <begin position="276"/>
        <end position="420"/>
    </location>
</feature>
<feature type="transmembrane region" description="Helical" evidence="10">
    <location>
        <begin position="852"/>
        <end position="871"/>
    </location>
</feature>
<sequence>MDFPLKPFQFSWISPLFFFFFFFFFFFLLSLSSATSLIQNPDSQTQPLYDQICNHIVPQSPVDTQTFSFVDFTRRLQFRSSFFSGGDKIIGQPPGSAPLFPRYVYFYPLNAHKTVSPGVYKLQANLVLRGSAMYLNSDNSKHRRLRLVRYRGPKTQPWKRRVGFSLDGFWSEQSGKLCMVGSGTSYMKSGVLQYLNVVLKLDYPTNVTILHSLITGTLESLDENSGPKFFEPASILSIAQTANYNYKFTDNGLKGGCLSGNDRGPILSKNVCSSIGTLTDTFDLEYGSDCGVVNCNPLGKNVAYLPISMNYEGIECTQEGKMRMLLRFINTSYHVNRYSFVPSDTLIAEGIWDQKQNRLCAVACRILNLTESLANASVGDCSIKLSLILPTVFSIRNRSTVVGQIWSAKSANELGYFPKIGFHSYNEMLIDPLRIKYDYTEVGTQGSCPQSKNVDGKEKTYPDEYSSDMRFYVSLKNSNGQIARGYATPLFVDRHFYQNGIYQRFVNITMSGQKESTAPVAYDWNSLLNVSYRIIFSAPSDFKLAGEKFSLKKEEISAEGTYDKKTGSLCMTGCWQRELMINRTWDCEIVVKGQFPPLDASGVDHLKGTIESKRSKSDPFYFDNLELSSVSIYGSQAKESIWRMDLEITMVLVSNTLACLFLVLQLFYVNKHPDVLPFVSVLMVVIMCLGHMIPLLLNFEALFAAHRNQQSVFLGSGGWLEVNEVIVRVVTMVAFLLQLRLLQLTWSSRQGNTSEKSLWDSEKKVTYLTLPLYAVGILIAWLVYEWKSSYNISPMPFLKPHRRGYQIYSTQQLSYKQDSFWEVIKSFAGLVLDGFLVPQIIFNFIFDSKERALCFSFYMGTTFVRLLPHAYDLYRAHHSSWYLDLSYIYANHKLDFYSTAWDIAIPCTGLLLALIIFLQQRFGGRCLFPRVFRKQGPSYDKVPTISNEELELSVANDLEALK</sequence>
<feature type="transmembrane region" description="Helical" evidence="10">
    <location>
        <begin position="648"/>
        <end position="669"/>
    </location>
</feature>
<evidence type="ECO:0000259" key="12">
    <source>
        <dbReference type="Pfam" id="PF25333"/>
    </source>
</evidence>
<keyword evidence="6 10" id="KW-0812">Transmembrane</keyword>
<feature type="transmembrane region" description="Helical" evidence="10">
    <location>
        <begin position="899"/>
        <end position="918"/>
    </location>
</feature>
<feature type="domain" description="SWEET-like" evidence="11">
    <location>
        <begin position="636"/>
        <end position="932"/>
    </location>
</feature>
<evidence type="ECO:0000313" key="14">
    <source>
        <dbReference type="RefSeq" id="XP_022139974.1"/>
    </source>
</evidence>
<dbReference type="KEGG" id="mcha:111010753"/>
<dbReference type="InterPro" id="IPR021319">
    <property type="entry name" value="DUF2921"/>
</dbReference>
<evidence type="ECO:0000259" key="11">
    <source>
        <dbReference type="Pfam" id="PF11145"/>
    </source>
</evidence>
<dbReference type="RefSeq" id="XP_022139974.1">
    <property type="nucleotide sequence ID" value="XM_022284282.1"/>
</dbReference>
<gene>
    <name evidence="14" type="primary">LOC111010753</name>
</gene>
<evidence type="ECO:0000256" key="9">
    <source>
        <dbReference type="ARBA" id="ARBA00023136"/>
    </source>
</evidence>
<keyword evidence="8 10" id="KW-1133">Transmembrane helix</keyword>
<dbReference type="GO" id="GO:0012505">
    <property type="term" value="C:endomembrane system"/>
    <property type="evidence" value="ECO:0007669"/>
    <property type="project" value="UniProtKB-SubCell"/>
</dbReference>
<evidence type="ECO:0000256" key="4">
    <source>
        <dbReference type="ARBA" id="ARBA00012483"/>
    </source>
</evidence>
<name>A0A6J1CEG1_MOMCH</name>
<comment type="catalytic activity">
    <reaction evidence="1">
        <text>S-ubiquitinyl-[E2 ubiquitin-conjugating enzyme]-L-cysteine + [acceptor protein]-L-lysine = [E2 ubiquitin-conjugating enzyme]-L-cysteine + N(6)-ubiquitinyl-[acceptor protein]-L-lysine.</text>
        <dbReference type="EC" id="2.3.2.27"/>
    </reaction>
</comment>
<dbReference type="PANTHER" id="PTHR33389">
    <property type="entry name" value="FAMILY PROTEIN, PUTATIVE (DUF2921)-RELATED"/>
    <property type="match status" value="1"/>
</dbReference>
<feature type="transmembrane region" description="Helical" evidence="10">
    <location>
        <begin position="823"/>
        <end position="845"/>
    </location>
</feature>
<dbReference type="Pfam" id="PF25333">
    <property type="entry name" value="DUF2921_N"/>
    <property type="match status" value="3"/>
</dbReference>
<proteinExistence type="predicted"/>
<dbReference type="PANTHER" id="PTHR33389:SF22">
    <property type="entry name" value="FAMILY PROTEIN, PUTATIVE (DUF2921)-RELATED"/>
    <property type="match status" value="1"/>
</dbReference>
<feature type="transmembrane region" description="Helical" evidence="10">
    <location>
        <begin position="765"/>
        <end position="784"/>
    </location>
</feature>
<dbReference type="GO" id="GO:0061630">
    <property type="term" value="F:ubiquitin protein ligase activity"/>
    <property type="evidence" value="ECO:0007669"/>
    <property type="project" value="UniProtKB-EC"/>
</dbReference>